<proteinExistence type="predicted"/>
<reference evidence="2 3" key="1">
    <citation type="submission" date="2020-05" db="EMBL/GenBank/DDBJ databases">
        <title>Genome sequencing of Spirosoma sp. TS118.</title>
        <authorList>
            <person name="Lee J.-H."/>
            <person name="Jeong S."/>
            <person name="Zhao L."/>
            <person name="Jung J.-H."/>
            <person name="Kim M.-K."/>
            <person name="Lim S."/>
        </authorList>
    </citation>
    <scope>NUCLEOTIDE SEQUENCE [LARGE SCALE GENOMIC DNA]</scope>
    <source>
        <strain evidence="2 3">TS118</strain>
    </source>
</reference>
<dbReference type="KEGG" id="stae:HNV11_06580"/>
<evidence type="ECO:0000313" key="2">
    <source>
        <dbReference type="EMBL" id="QJW89077.1"/>
    </source>
</evidence>
<feature type="transmembrane region" description="Helical" evidence="1">
    <location>
        <begin position="45"/>
        <end position="66"/>
    </location>
</feature>
<name>A0A6M5Y3E1_9BACT</name>
<evidence type="ECO:0000313" key="3">
    <source>
        <dbReference type="Proteomes" id="UP000502756"/>
    </source>
</evidence>
<sequence length="337" mass="38309">MIARFSIQKLSRTAFGLFCIGLTAILLGYQTVLLNDTTPSVTEKIMTWLTSRGILIIAIGHGYMVALRYDKLVGRPGWSALVQMALQLLLLITIGLGIYLITGDSTFFGLALAGLVLIGVWRLRGRWVALVIVVLLLNLPVQISRWYQANRNLPLPTSEQVNDYEQKQRQLRQQRANETRYWLARDYPKLAEYHAQVWPQRLLSDVQTGRWSSLVGMVLLGMILRRWRGLLAIVLRHSFIYIAGVCALTTLLELTSGRTYATTLRLYFDSLRYPGYYVFDVPDALYLTVSEAACLSTAMLFGMGIWLLSGWTVPEWMLTKRRAFVKRLSVLRLRSAA</sequence>
<keyword evidence="1" id="KW-0472">Membrane</keyword>
<feature type="transmembrane region" description="Helical" evidence="1">
    <location>
        <begin position="78"/>
        <end position="101"/>
    </location>
</feature>
<organism evidence="2 3">
    <name type="scientific">Spirosoma taeanense</name>
    <dbReference type="NCBI Taxonomy" id="2735870"/>
    <lineage>
        <taxon>Bacteria</taxon>
        <taxon>Pseudomonadati</taxon>
        <taxon>Bacteroidota</taxon>
        <taxon>Cytophagia</taxon>
        <taxon>Cytophagales</taxon>
        <taxon>Cytophagaceae</taxon>
        <taxon>Spirosoma</taxon>
    </lineage>
</organism>
<feature type="transmembrane region" description="Helical" evidence="1">
    <location>
        <begin position="12"/>
        <end position="33"/>
    </location>
</feature>
<evidence type="ECO:0000256" key="1">
    <source>
        <dbReference type="SAM" id="Phobius"/>
    </source>
</evidence>
<keyword evidence="1" id="KW-1133">Transmembrane helix</keyword>
<protein>
    <submittedName>
        <fullName evidence="2">Uncharacterized protein</fullName>
    </submittedName>
</protein>
<feature type="transmembrane region" description="Helical" evidence="1">
    <location>
        <begin position="239"/>
        <end position="261"/>
    </location>
</feature>
<feature type="transmembrane region" description="Helical" evidence="1">
    <location>
        <begin position="107"/>
        <end position="123"/>
    </location>
</feature>
<dbReference type="AlphaFoldDB" id="A0A6M5Y3E1"/>
<keyword evidence="1" id="KW-0812">Transmembrane</keyword>
<dbReference type="Proteomes" id="UP000502756">
    <property type="component" value="Chromosome"/>
</dbReference>
<gene>
    <name evidence="2" type="ORF">HNV11_06580</name>
</gene>
<dbReference type="RefSeq" id="WP_171738915.1">
    <property type="nucleotide sequence ID" value="NZ_CP053435.1"/>
</dbReference>
<keyword evidence="3" id="KW-1185">Reference proteome</keyword>
<dbReference type="EMBL" id="CP053435">
    <property type="protein sequence ID" value="QJW89077.1"/>
    <property type="molecule type" value="Genomic_DNA"/>
</dbReference>
<feature type="transmembrane region" description="Helical" evidence="1">
    <location>
        <begin position="284"/>
        <end position="313"/>
    </location>
</feature>
<accession>A0A6M5Y3E1</accession>